<evidence type="ECO:0000313" key="6">
    <source>
        <dbReference type="EMBL" id="RHA91743.1"/>
    </source>
</evidence>
<dbReference type="Proteomes" id="UP000283492">
    <property type="component" value="Unassembled WGS sequence"/>
</dbReference>
<evidence type="ECO:0000259" key="2">
    <source>
        <dbReference type="Pfam" id="PF07670"/>
    </source>
</evidence>
<protein>
    <submittedName>
        <fullName evidence="3">Nucleoside recognition domain-containing protein</fullName>
    </submittedName>
    <submittedName>
        <fullName evidence="4">Uncharacterized protein conserved in bacteria</fullName>
    </submittedName>
</protein>
<sequence>MKKKFICFAILILTVYILLYPADAVNASRNGLMLWYEKVLPTLLPFAIISNVLIHSGYMDALTKHLTKYFRFFMPVSGEGVFILCSGFLFGFPMGSKNCAELLKANKIHPKEAEILFYITNNISPVFIGSYILLQQLQLTGMFGISIFILYVPALILGMLLLHRKKEENRQKKTASQSQITFKIIDAAIMNGFETLVRIGGYIMLFSILISLVEKLPLPKPVLILLENVLEITNGINCLANTDWSIQTKYILAMTATAFGGLSGIAQTSSMVKGTSLSMKKYCLVKLFLTLCTFLLAVAVSVFLF</sequence>
<dbReference type="Proteomes" id="UP000049828">
    <property type="component" value="Unassembled WGS sequence"/>
</dbReference>
<keyword evidence="1" id="KW-0812">Transmembrane</keyword>
<reference evidence="9 10" key="3">
    <citation type="submission" date="2018-08" db="EMBL/GenBank/DDBJ databases">
        <title>A genome reference for cultivated species of the human gut microbiota.</title>
        <authorList>
            <person name="Zou Y."/>
            <person name="Xue W."/>
            <person name="Luo G."/>
        </authorList>
    </citation>
    <scope>NUCLEOTIDE SEQUENCE [LARGE SCALE GENOMIC DNA]</scope>
    <source>
        <strain evidence="5 10">AF28-15</strain>
        <strain evidence="6 9">AM42-1AC</strain>
    </source>
</reference>
<evidence type="ECO:0000313" key="7">
    <source>
        <dbReference type="Proteomes" id="UP000049828"/>
    </source>
</evidence>
<dbReference type="InterPro" id="IPR011642">
    <property type="entry name" value="Gate_dom"/>
</dbReference>
<evidence type="ECO:0000313" key="9">
    <source>
        <dbReference type="Proteomes" id="UP000283492"/>
    </source>
</evidence>
<dbReference type="RefSeq" id="WP_021922992.1">
    <property type="nucleotide sequence ID" value="NZ_CABJFX010000001.1"/>
</dbReference>
<keyword evidence="1" id="KW-0472">Membrane</keyword>
<feature type="transmembrane region" description="Helical" evidence="1">
    <location>
        <begin position="284"/>
        <end position="304"/>
    </location>
</feature>
<dbReference type="Proteomes" id="UP000283738">
    <property type="component" value="Unassembled WGS sequence"/>
</dbReference>
<dbReference type="EMBL" id="CVRS01000016">
    <property type="protein sequence ID" value="CRL33468.1"/>
    <property type="molecule type" value="Genomic_DNA"/>
</dbReference>
<dbReference type="OrthoDB" id="1645614at2"/>
<reference evidence="3" key="1">
    <citation type="submission" date="2015-05" db="EMBL/GenBank/DDBJ databases">
        <authorList>
            <person name="Wang D.B."/>
            <person name="Wang M."/>
        </authorList>
    </citation>
    <scope>NUCLEOTIDE SEQUENCE [LARGE SCALE GENOMIC DNA]</scope>
    <source>
        <strain evidence="3">L1-83</strain>
    </source>
</reference>
<evidence type="ECO:0000256" key="1">
    <source>
        <dbReference type="SAM" id="Phobius"/>
    </source>
</evidence>
<dbReference type="EMBL" id="CYYR01000008">
    <property type="protein sequence ID" value="CUN80058.1"/>
    <property type="molecule type" value="Genomic_DNA"/>
</dbReference>
<evidence type="ECO:0000313" key="4">
    <source>
        <dbReference type="EMBL" id="CUN80058.1"/>
    </source>
</evidence>
<gene>
    <name evidence="6" type="ORF">DW914_00705</name>
    <name evidence="5" type="ORF">DWY96_01590</name>
    <name evidence="4" type="ORF">ERS852392_01395</name>
    <name evidence="3" type="ORF">RIL183_02161</name>
</gene>
<dbReference type="AlphaFoldDB" id="A0A0M6WC46"/>
<dbReference type="EMBL" id="QRTF01000002">
    <property type="protein sequence ID" value="RGQ54306.1"/>
    <property type="molecule type" value="Genomic_DNA"/>
</dbReference>
<accession>A0A0M6WC46</accession>
<evidence type="ECO:0000313" key="3">
    <source>
        <dbReference type="EMBL" id="CRL33468.1"/>
    </source>
</evidence>
<feature type="transmembrane region" description="Helical" evidence="1">
    <location>
        <begin position="195"/>
        <end position="213"/>
    </location>
</feature>
<proteinExistence type="predicted"/>
<dbReference type="STRING" id="360807.ERS852392_01395"/>
<feature type="domain" description="Nucleoside transporter/FeoB GTPase Gate" evidence="2">
    <location>
        <begin position="38"/>
        <end position="129"/>
    </location>
</feature>
<dbReference type="EMBL" id="QSFX01000001">
    <property type="protein sequence ID" value="RHA91743.1"/>
    <property type="molecule type" value="Genomic_DNA"/>
</dbReference>
<evidence type="ECO:0000313" key="10">
    <source>
        <dbReference type="Proteomes" id="UP000283738"/>
    </source>
</evidence>
<feature type="transmembrane region" description="Helical" evidence="1">
    <location>
        <begin position="140"/>
        <end position="162"/>
    </location>
</feature>
<name>A0A0M6WC46_9FIRM</name>
<evidence type="ECO:0000313" key="8">
    <source>
        <dbReference type="Proteomes" id="UP000095395"/>
    </source>
</evidence>
<dbReference type="Pfam" id="PF07670">
    <property type="entry name" value="Gate"/>
    <property type="match status" value="1"/>
</dbReference>
<evidence type="ECO:0000313" key="5">
    <source>
        <dbReference type="EMBL" id="RGQ54306.1"/>
    </source>
</evidence>
<reference evidence="7" key="2">
    <citation type="submission" date="2015-05" db="EMBL/GenBank/DDBJ databases">
        <authorList>
            <consortium name="Pathogen Informatics"/>
        </authorList>
    </citation>
    <scope>NUCLEOTIDE SEQUENCE [LARGE SCALE GENOMIC DNA]</scope>
    <source>
        <strain evidence="4 8">2789STDY5608835</strain>
        <strain evidence="7">L1-83</strain>
    </source>
</reference>
<dbReference type="Proteomes" id="UP000095395">
    <property type="component" value="Unassembled WGS sequence"/>
</dbReference>
<feature type="transmembrane region" description="Helical" evidence="1">
    <location>
        <begin position="72"/>
        <end position="94"/>
    </location>
</feature>
<keyword evidence="7" id="KW-1185">Reference proteome</keyword>
<feature type="transmembrane region" description="Helical" evidence="1">
    <location>
        <begin position="250"/>
        <end position="272"/>
    </location>
</feature>
<keyword evidence="1" id="KW-1133">Transmembrane helix</keyword>
<organism evidence="3 7">
    <name type="scientific">Roseburia inulinivorans</name>
    <dbReference type="NCBI Taxonomy" id="360807"/>
    <lineage>
        <taxon>Bacteria</taxon>
        <taxon>Bacillati</taxon>
        <taxon>Bacillota</taxon>
        <taxon>Clostridia</taxon>
        <taxon>Lachnospirales</taxon>
        <taxon>Lachnospiraceae</taxon>
        <taxon>Roseburia</taxon>
    </lineage>
</organism>